<evidence type="ECO:0000256" key="1">
    <source>
        <dbReference type="SAM" id="MobiDB-lite"/>
    </source>
</evidence>
<gene>
    <name evidence="2" type="ORF">POF50_002020</name>
</gene>
<dbReference type="Pfam" id="PF10977">
    <property type="entry name" value="DUF2797"/>
    <property type="match status" value="1"/>
</dbReference>
<protein>
    <submittedName>
        <fullName evidence="2">DUF2797 domain-containing protein</fullName>
    </submittedName>
</protein>
<sequence>MNPWRCEGPAWRDGRPTLAWASRTGGDRVRPLAFGGPLAFRATGERRCAGVRRAGRRTWCPHDAEIPAGRTTARCPSCAALDRSSSVAADTALDDPRLFALYLAWFGPRLVKLGITADVRGPARLLEQGALAHSWLGEGPLAAVRRAESALGAALDVPDRISARVKHAALAAGWDPARAAADLSAAHARATASPSWPDTVTPRALSVADHAPAYRVDPAGPPRPRAHVTALAPGAVVAGTLTAVVGPYAHLDRPGGPLLVDLRLLAGWPLTAAAPDSAVTAPSRPLPAAPEPPPDGLF</sequence>
<name>A0AA90GZJ2_9ACTN</name>
<evidence type="ECO:0000313" key="2">
    <source>
        <dbReference type="EMBL" id="MDI5968134.1"/>
    </source>
</evidence>
<feature type="compositionally biased region" description="Pro residues" evidence="1">
    <location>
        <begin position="284"/>
        <end position="298"/>
    </location>
</feature>
<organism evidence="2">
    <name type="scientific">Streptantibioticus silvisoli</name>
    <dbReference type="NCBI Taxonomy" id="2705255"/>
    <lineage>
        <taxon>Bacteria</taxon>
        <taxon>Bacillati</taxon>
        <taxon>Actinomycetota</taxon>
        <taxon>Actinomycetes</taxon>
        <taxon>Kitasatosporales</taxon>
        <taxon>Streptomycetaceae</taxon>
        <taxon>Streptantibioticus</taxon>
    </lineage>
</organism>
<dbReference type="AlphaFoldDB" id="A0AA90GZJ2"/>
<dbReference type="InterPro" id="IPR021246">
    <property type="entry name" value="DUF2797"/>
</dbReference>
<dbReference type="EMBL" id="JABXJJ020000002">
    <property type="protein sequence ID" value="MDI5968134.1"/>
    <property type="molecule type" value="Genomic_DNA"/>
</dbReference>
<comment type="caution">
    <text evidence="2">The sequence shown here is derived from an EMBL/GenBank/DDBJ whole genome shotgun (WGS) entry which is preliminary data.</text>
</comment>
<dbReference type="RefSeq" id="WP_271315594.1">
    <property type="nucleotide sequence ID" value="NZ_JABXJJ020000002.1"/>
</dbReference>
<reference evidence="2" key="1">
    <citation type="submission" date="2023-05" db="EMBL/GenBank/DDBJ databases">
        <title>Streptantibioticus silvisoli sp. nov., acidotolerant actinomycetes 1 from pine litter.</title>
        <authorList>
            <person name="Swiecimska M."/>
            <person name="Golinska P."/>
            <person name="Sangal V."/>
            <person name="Wachnowicz B."/>
            <person name="Goodfellow M."/>
        </authorList>
    </citation>
    <scope>NUCLEOTIDE SEQUENCE</scope>
    <source>
        <strain evidence="2">SL13</strain>
    </source>
</reference>
<proteinExistence type="predicted"/>
<accession>A0AA90GZJ2</accession>
<feature type="region of interest" description="Disordered" evidence="1">
    <location>
        <begin position="276"/>
        <end position="298"/>
    </location>
</feature>